<dbReference type="Proteomes" id="UP000749311">
    <property type="component" value="Unassembled WGS sequence"/>
</dbReference>
<evidence type="ECO:0000256" key="2">
    <source>
        <dbReference type="ARBA" id="ARBA00022475"/>
    </source>
</evidence>
<reference evidence="8 9" key="1">
    <citation type="submission" date="2020-02" db="EMBL/GenBank/DDBJ databases">
        <title>Sequencing the genomes of 1000 actinobacteria strains.</title>
        <authorList>
            <person name="Klenk H.-P."/>
        </authorList>
    </citation>
    <scope>NUCLEOTIDE SEQUENCE [LARGE SCALE GENOMIC DNA]</scope>
    <source>
        <strain evidence="8 9">DSM 19609</strain>
    </source>
</reference>
<feature type="transmembrane region" description="Helical" evidence="7">
    <location>
        <begin position="378"/>
        <end position="400"/>
    </location>
</feature>
<feature type="transmembrane region" description="Helical" evidence="7">
    <location>
        <begin position="41"/>
        <end position="60"/>
    </location>
</feature>
<keyword evidence="9" id="KW-1185">Reference proteome</keyword>
<keyword evidence="8" id="KW-0813">Transport</keyword>
<keyword evidence="4 7" id="KW-1133">Transmembrane helix</keyword>
<evidence type="ECO:0000256" key="7">
    <source>
        <dbReference type="SAM" id="Phobius"/>
    </source>
</evidence>
<evidence type="ECO:0000256" key="1">
    <source>
        <dbReference type="ARBA" id="ARBA00004651"/>
    </source>
</evidence>
<dbReference type="InterPro" id="IPR001851">
    <property type="entry name" value="ABC_transp_permease"/>
</dbReference>
<evidence type="ECO:0000313" key="8">
    <source>
        <dbReference type="EMBL" id="NIH55384.1"/>
    </source>
</evidence>
<feature type="region of interest" description="Disordered" evidence="6">
    <location>
        <begin position="1"/>
        <end position="24"/>
    </location>
</feature>
<name>A0ABX0SAF4_9ACTN</name>
<evidence type="ECO:0000256" key="3">
    <source>
        <dbReference type="ARBA" id="ARBA00022692"/>
    </source>
</evidence>
<feature type="transmembrane region" description="Helical" evidence="7">
    <location>
        <begin position="117"/>
        <end position="134"/>
    </location>
</feature>
<dbReference type="PANTHER" id="PTHR47089:SF1">
    <property type="entry name" value="GUANOSINE ABC TRANSPORTER PERMEASE PROTEIN NUPP"/>
    <property type="match status" value="1"/>
</dbReference>
<feature type="transmembrane region" description="Helical" evidence="7">
    <location>
        <begin position="167"/>
        <end position="187"/>
    </location>
</feature>
<feature type="transmembrane region" description="Helical" evidence="7">
    <location>
        <begin position="324"/>
        <end position="344"/>
    </location>
</feature>
<accession>A0ABX0SAF4</accession>
<keyword evidence="5 7" id="KW-0472">Membrane</keyword>
<dbReference type="PANTHER" id="PTHR47089">
    <property type="entry name" value="ABC TRANSPORTER, PERMEASE PROTEIN"/>
    <property type="match status" value="1"/>
</dbReference>
<dbReference type="Pfam" id="PF02653">
    <property type="entry name" value="BPD_transp_2"/>
    <property type="match status" value="1"/>
</dbReference>
<feature type="transmembrane region" description="Helical" evidence="7">
    <location>
        <begin position="199"/>
        <end position="217"/>
    </location>
</feature>
<feature type="transmembrane region" description="Helical" evidence="7">
    <location>
        <begin position="290"/>
        <end position="312"/>
    </location>
</feature>
<comment type="caution">
    <text evidence="8">The sequence shown here is derived from an EMBL/GenBank/DDBJ whole genome shotgun (WGS) entry which is preliminary data.</text>
</comment>
<keyword evidence="8" id="KW-0762">Sugar transport</keyword>
<proteinExistence type="predicted"/>
<dbReference type="CDD" id="cd06580">
    <property type="entry name" value="TM_PBP1_transp_TpRbsC_like"/>
    <property type="match status" value="1"/>
</dbReference>
<evidence type="ECO:0000256" key="6">
    <source>
        <dbReference type="SAM" id="MobiDB-lite"/>
    </source>
</evidence>
<feature type="compositionally biased region" description="Basic and acidic residues" evidence="6">
    <location>
        <begin position="1"/>
        <end position="14"/>
    </location>
</feature>
<evidence type="ECO:0000313" key="9">
    <source>
        <dbReference type="Proteomes" id="UP000749311"/>
    </source>
</evidence>
<feature type="transmembrane region" description="Helical" evidence="7">
    <location>
        <begin position="351"/>
        <end position="372"/>
    </location>
</feature>
<sequence>MTDTPLTHEAEKTGGRAPKPSSDREDFSVVLREIMSSQGTVIVSAIVLALVIGALLVTAFDTTVATTAGYLFARPGDFFDAVGTAIGNYFTSLFRGAIFDYQATTAVGMFRPITETLTNSVPLILAGLAVGVAFRGGLFNIGGQGQIIMGAIAASWVGFALDMPPVVHLLVALVAAAIAGSLWGLIVGILKARVKSNEVICTIMLNFVAGFLLQFLLKQPSFMGVGGYAGKSMNVDASAAYPLLLGSSFRLHWGFVLALVVAVGVWWLMERSTLGFKIRAVGANPSAAHTAGINVPVVITLIMAISGALAGLAGTAPALGTEKFLTAGVAASYGFDAITVALLGGSKPRGIVGAGILFGAMNAGGSVMQAAAHIPVDIVQVSQAVIVLLIAAPPLVRWLLRLPQPGDRHTARAAAAPKEAQA</sequence>
<evidence type="ECO:0000256" key="5">
    <source>
        <dbReference type="ARBA" id="ARBA00023136"/>
    </source>
</evidence>
<protein>
    <submittedName>
        <fullName evidence="8">Simple sugar transport system permease protein</fullName>
    </submittedName>
</protein>
<organism evidence="8 9">
    <name type="scientific">Brooklawnia cerclae</name>
    <dbReference type="NCBI Taxonomy" id="349934"/>
    <lineage>
        <taxon>Bacteria</taxon>
        <taxon>Bacillati</taxon>
        <taxon>Actinomycetota</taxon>
        <taxon>Actinomycetes</taxon>
        <taxon>Propionibacteriales</taxon>
        <taxon>Propionibacteriaceae</taxon>
        <taxon>Brooklawnia</taxon>
    </lineage>
</organism>
<comment type="subcellular location">
    <subcellularLocation>
        <location evidence="1">Cell membrane</location>
        <topology evidence="1">Multi-pass membrane protein</topology>
    </subcellularLocation>
</comment>
<evidence type="ECO:0000256" key="4">
    <source>
        <dbReference type="ARBA" id="ARBA00022989"/>
    </source>
</evidence>
<dbReference type="RefSeq" id="WP_341769981.1">
    <property type="nucleotide sequence ID" value="NZ_BAAAOO010000018.1"/>
</dbReference>
<keyword evidence="2" id="KW-1003">Cell membrane</keyword>
<gene>
    <name evidence="8" type="ORF">FB473_000029</name>
</gene>
<dbReference type="EMBL" id="JAAMOZ010000001">
    <property type="protein sequence ID" value="NIH55384.1"/>
    <property type="molecule type" value="Genomic_DNA"/>
</dbReference>
<feature type="transmembrane region" description="Helical" evidence="7">
    <location>
        <begin position="251"/>
        <end position="269"/>
    </location>
</feature>
<keyword evidence="3 7" id="KW-0812">Transmembrane</keyword>